<dbReference type="OrthoDB" id="304090at2759"/>
<dbReference type="EMBL" id="CAJJDN010000135">
    <property type="protein sequence ID" value="CAD8121985.1"/>
    <property type="molecule type" value="Genomic_DNA"/>
</dbReference>
<organism evidence="1 2">
    <name type="scientific">Paramecium sonneborni</name>
    <dbReference type="NCBI Taxonomy" id="65129"/>
    <lineage>
        <taxon>Eukaryota</taxon>
        <taxon>Sar</taxon>
        <taxon>Alveolata</taxon>
        <taxon>Ciliophora</taxon>
        <taxon>Intramacronucleata</taxon>
        <taxon>Oligohymenophorea</taxon>
        <taxon>Peniculida</taxon>
        <taxon>Parameciidae</taxon>
        <taxon>Paramecium</taxon>
    </lineage>
</organism>
<reference evidence="1" key="1">
    <citation type="submission" date="2021-01" db="EMBL/GenBank/DDBJ databases">
        <authorList>
            <consortium name="Genoscope - CEA"/>
            <person name="William W."/>
        </authorList>
    </citation>
    <scope>NUCLEOTIDE SEQUENCE</scope>
</reference>
<gene>
    <name evidence="1" type="ORF">PSON_ATCC_30995.1.T1350129</name>
</gene>
<dbReference type="Proteomes" id="UP000692954">
    <property type="component" value="Unassembled WGS sequence"/>
</dbReference>
<sequence length="154" mass="18096">MNINKLQIRNQSQPSIWSVHQPQIKPCTRPKINHKRIILPIISPNPTIGYYCPNLQNIYTNPKIARMRSITKIPTNNDYLVEKLKHQSNTKKSHSQLTVLELMLKEVNEEVDQDLKDNPKCPKTPLQLQPLNDNFLDQLKYLRLNLKRLLKKKI</sequence>
<evidence type="ECO:0000313" key="1">
    <source>
        <dbReference type="EMBL" id="CAD8121985.1"/>
    </source>
</evidence>
<accession>A0A8S1R387</accession>
<dbReference type="AlphaFoldDB" id="A0A8S1R387"/>
<protein>
    <submittedName>
        <fullName evidence="1">Uncharacterized protein</fullName>
    </submittedName>
</protein>
<proteinExistence type="predicted"/>
<comment type="caution">
    <text evidence="1">The sequence shown here is derived from an EMBL/GenBank/DDBJ whole genome shotgun (WGS) entry which is preliminary data.</text>
</comment>
<name>A0A8S1R387_9CILI</name>
<keyword evidence="2" id="KW-1185">Reference proteome</keyword>
<evidence type="ECO:0000313" key="2">
    <source>
        <dbReference type="Proteomes" id="UP000692954"/>
    </source>
</evidence>